<sequence length="285" mass="30724">MGLMAGAVGCTRTETVQPPPPGLPTPQNRPSMLSGMLGPKSNFPQPPAPAPVVALPASKANQPIKPETELAFAVPEVEAAFAEGKSSVERDQLLDSARQRYQRVLATDPKNKTALVGLAHLYTRIGDRDKAIATYKTAVQYHPKDAELAYQFASAEARFGDWAGVAEAATRALALDPENRKYQKTLAYSLAQLGRWQESYAAFVKVMPESQARFYLGRVLIDMNRVDEGKQQIQAALAIDPQYADARQFLEDMTAVPPNAQGPVQQTGFTDPAPAAAVPPAVPGQ</sequence>
<dbReference type="Gene3D" id="1.25.40.10">
    <property type="entry name" value="Tetratricopeptide repeat domain"/>
    <property type="match status" value="2"/>
</dbReference>
<dbReference type="PANTHER" id="PTHR12558">
    <property type="entry name" value="CELL DIVISION CYCLE 16,23,27"/>
    <property type="match status" value="1"/>
</dbReference>
<evidence type="ECO:0000313" key="4">
    <source>
        <dbReference type="Proteomes" id="UP000214646"/>
    </source>
</evidence>
<evidence type="ECO:0000256" key="2">
    <source>
        <dbReference type="SAM" id="MobiDB-lite"/>
    </source>
</evidence>
<accession>A0A225DPS0</accession>
<feature type="region of interest" description="Disordered" evidence="2">
    <location>
        <begin position="1"/>
        <end position="47"/>
    </location>
</feature>
<dbReference type="SUPFAM" id="SSF48452">
    <property type="entry name" value="TPR-like"/>
    <property type="match status" value="1"/>
</dbReference>
<dbReference type="Pfam" id="PF13181">
    <property type="entry name" value="TPR_8"/>
    <property type="match status" value="1"/>
</dbReference>
<reference evidence="4" key="1">
    <citation type="submission" date="2017-06" db="EMBL/GenBank/DDBJ databases">
        <title>Genome analysis of Fimbriiglobus ruber SP5, the first member of the order Planctomycetales with confirmed chitinolytic capability.</title>
        <authorList>
            <person name="Ravin N.V."/>
            <person name="Rakitin A.L."/>
            <person name="Ivanova A.A."/>
            <person name="Beletsky A.V."/>
            <person name="Kulichevskaya I.S."/>
            <person name="Mardanov A.V."/>
            <person name="Dedysh S.N."/>
        </authorList>
    </citation>
    <scope>NUCLEOTIDE SEQUENCE [LARGE SCALE GENOMIC DNA]</scope>
    <source>
        <strain evidence="4">SP5</strain>
    </source>
</reference>
<protein>
    <submittedName>
        <fullName evidence="3">TPR domain protein, putative component of TonB system</fullName>
    </submittedName>
</protein>
<dbReference type="PROSITE" id="PS50005">
    <property type="entry name" value="TPR"/>
    <property type="match status" value="2"/>
</dbReference>
<keyword evidence="4" id="KW-1185">Reference proteome</keyword>
<keyword evidence="1" id="KW-0802">TPR repeat</keyword>
<feature type="repeat" description="TPR" evidence="1">
    <location>
        <begin position="210"/>
        <end position="243"/>
    </location>
</feature>
<feature type="region of interest" description="Disordered" evidence="2">
    <location>
        <begin position="256"/>
        <end position="285"/>
    </location>
</feature>
<dbReference type="InterPro" id="IPR011990">
    <property type="entry name" value="TPR-like_helical_dom_sf"/>
</dbReference>
<dbReference type="SMART" id="SM00028">
    <property type="entry name" value="TPR"/>
    <property type="match status" value="3"/>
</dbReference>
<gene>
    <name evidence="3" type="ORF">FRUB_03712</name>
</gene>
<dbReference type="Proteomes" id="UP000214646">
    <property type="component" value="Unassembled WGS sequence"/>
</dbReference>
<evidence type="ECO:0000256" key="1">
    <source>
        <dbReference type="PROSITE-ProRule" id="PRU00339"/>
    </source>
</evidence>
<evidence type="ECO:0000313" key="3">
    <source>
        <dbReference type="EMBL" id="OWK41634.1"/>
    </source>
</evidence>
<proteinExistence type="predicted"/>
<comment type="caution">
    <text evidence="3">The sequence shown here is derived from an EMBL/GenBank/DDBJ whole genome shotgun (WGS) entry which is preliminary data.</text>
</comment>
<dbReference type="InterPro" id="IPR019734">
    <property type="entry name" value="TPR_rpt"/>
</dbReference>
<name>A0A225DPS0_9BACT</name>
<dbReference type="PANTHER" id="PTHR12558:SF13">
    <property type="entry name" value="CELL DIVISION CYCLE PROTEIN 27 HOMOLOG"/>
    <property type="match status" value="1"/>
</dbReference>
<organism evidence="3 4">
    <name type="scientific">Fimbriiglobus ruber</name>
    <dbReference type="NCBI Taxonomy" id="1908690"/>
    <lineage>
        <taxon>Bacteria</taxon>
        <taxon>Pseudomonadati</taxon>
        <taxon>Planctomycetota</taxon>
        <taxon>Planctomycetia</taxon>
        <taxon>Gemmatales</taxon>
        <taxon>Gemmataceae</taxon>
        <taxon>Fimbriiglobus</taxon>
    </lineage>
</organism>
<dbReference type="AlphaFoldDB" id="A0A225DPS0"/>
<feature type="repeat" description="TPR" evidence="1">
    <location>
        <begin position="112"/>
        <end position="145"/>
    </location>
</feature>
<dbReference type="EMBL" id="NIDE01000005">
    <property type="protein sequence ID" value="OWK41634.1"/>
    <property type="molecule type" value="Genomic_DNA"/>
</dbReference>
<dbReference type="Pfam" id="PF14559">
    <property type="entry name" value="TPR_19"/>
    <property type="match status" value="1"/>
</dbReference>